<dbReference type="InterPro" id="IPR011992">
    <property type="entry name" value="EF-hand-dom_pair"/>
</dbReference>
<evidence type="ECO:0000256" key="3">
    <source>
        <dbReference type="SAM" id="MobiDB-lite"/>
    </source>
</evidence>
<dbReference type="Pfam" id="PF17958">
    <property type="entry name" value="EF-hand_13"/>
    <property type="match status" value="1"/>
</dbReference>
<proteinExistence type="predicted"/>
<dbReference type="GO" id="GO:0000159">
    <property type="term" value="C:protein phosphatase type 2A complex"/>
    <property type="evidence" value="ECO:0007669"/>
    <property type="project" value="TreeGrafter"/>
</dbReference>
<dbReference type="STRING" id="3818.A0A445BNY3"/>
<dbReference type="Gene3D" id="1.10.238.220">
    <property type="match status" value="1"/>
</dbReference>
<dbReference type="Gene3D" id="1.10.238.10">
    <property type="entry name" value="EF-hand"/>
    <property type="match status" value="1"/>
</dbReference>
<dbReference type="Gene3D" id="1.10.238.230">
    <property type="match status" value="1"/>
</dbReference>
<feature type="compositionally biased region" description="Polar residues" evidence="3">
    <location>
        <begin position="83"/>
        <end position="92"/>
    </location>
</feature>
<dbReference type="FunFam" id="1.10.238.10:FF:000025">
    <property type="entry name" value="serine/threonine-protein phosphatase 2A regulatory subunit B'' subunit alpha"/>
    <property type="match status" value="1"/>
</dbReference>
<keyword evidence="1" id="KW-0479">Metal-binding</keyword>
<dbReference type="AlphaFoldDB" id="A0A445BNY3"/>
<dbReference type="EMBL" id="SDMP01000009">
    <property type="protein sequence ID" value="RYR40390.1"/>
    <property type="molecule type" value="Genomic_DNA"/>
</dbReference>
<evidence type="ECO:0000313" key="5">
    <source>
        <dbReference type="EMBL" id="RYR40390.1"/>
    </source>
</evidence>
<evidence type="ECO:0000256" key="2">
    <source>
        <dbReference type="ARBA" id="ARBA00022837"/>
    </source>
</evidence>
<protein>
    <recommendedName>
        <fullName evidence="4">PP2A regulatory subunit B'' EF-hand domain-containing protein</fullName>
    </recommendedName>
</protein>
<dbReference type="SUPFAM" id="SSF47473">
    <property type="entry name" value="EF-hand"/>
    <property type="match status" value="2"/>
</dbReference>
<dbReference type="CDD" id="cd21504">
    <property type="entry name" value="PPP2R3A_B-like"/>
    <property type="match status" value="1"/>
</dbReference>
<sequence length="524" mass="60874">MKMEVDGNEAVLDLDLLELPEVPASALKSNAALLESLFDQWLSLPESNRLITTLLNEAKLKNETLNNLSNLSSKGLPPLSPKCTPSPTSLNRPATPRIDLCNNMKAASDDNIRQFYFEHGRPAPQEMIEECRFKIYELFNDYGEEAGHLMHMKEFKFVTKEVCDLPSFFSKVLFRKINNNENHDYLTKDAFYDYWINKNLLTCDKATKIYRILKKPELDYLTHDDFNPVLYELLETHPGLEFLKNTPDFQERYAETVIYKIFYYVNRSGNGRITLRELKRYGKTLIDAMDQVDEEDDINRVLRFFSYEQFYSTYCQFWELDSDNNFLIEKESLIRYGNHALTYRIVDRIFTEIPRKFTSKVEGRMSYEDFVYFVTAEEDKLAEPSLEYWLKCIDLDGDEVLTRHELQFFYEEQLHRMECLGLEPIYFEDILCMMFDMINPKNEGYITLRDLKGLGSSGFGMSGILGNGGNSGFGIFGTSGCGIESMRLRASAIIIWHVIEEKVKSKSGKIANENLKEAMVRSSR</sequence>
<dbReference type="Proteomes" id="UP000289738">
    <property type="component" value="Chromosome A09"/>
</dbReference>
<dbReference type="FunFam" id="1.10.238.220:FF:000003">
    <property type="entry name" value="Phosphoprotein phosphatase 2A regulatory subunit"/>
    <property type="match status" value="1"/>
</dbReference>
<name>A0A445BNY3_ARAHY</name>
<dbReference type="GO" id="GO:0019888">
    <property type="term" value="F:protein phosphatase regulator activity"/>
    <property type="evidence" value="ECO:0007669"/>
    <property type="project" value="TreeGrafter"/>
</dbReference>
<keyword evidence="6" id="KW-1185">Reference proteome</keyword>
<feature type="domain" description="PP2A regulatory subunit B'' EF-hand" evidence="4">
    <location>
        <begin position="204"/>
        <end position="295"/>
    </location>
</feature>
<evidence type="ECO:0000256" key="1">
    <source>
        <dbReference type="ARBA" id="ARBA00022723"/>
    </source>
</evidence>
<organism evidence="5 6">
    <name type="scientific">Arachis hypogaea</name>
    <name type="common">Peanut</name>
    <dbReference type="NCBI Taxonomy" id="3818"/>
    <lineage>
        <taxon>Eukaryota</taxon>
        <taxon>Viridiplantae</taxon>
        <taxon>Streptophyta</taxon>
        <taxon>Embryophyta</taxon>
        <taxon>Tracheophyta</taxon>
        <taxon>Spermatophyta</taxon>
        <taxon>Magnoliopsida</taxon>
        <taxon>eudicotyledons</taxon>
        <taxon>Gunneridae</taxon>
        <taxon>Pentapetalae</taxon>
        <taxon>rosids</taxon>
        <taxon>fabids</taxon>
        <taxon>Fabales</taxon>
        <taxon>Fabaceae</taxon>
        <taxon>Papilionoideae</taxon>
        <taxon>50 kb inversion clade</taxon>
        <taxon>dalbergioids sensu lato</taxon>
        <taxon>Dalbergieae</taxon>
        <taxon>Pterocarpus clade</taxon>
        <taxon>Arachis</taxon>
    </lineage>
</organism>
<gene>
    <name evidence="5" type="ORF">Ahy_A09g046144</name>
</gene>
<keyword evidence="2" id="KW-0106">Calcium</keyword>
<feature type="region of interest" description="Disordered" evidence="3">
    <location>
        <begin position="76"/>
        <end position="95"/>
    </location>
</feature>
<evidence type="ECO:0000313" key="6">
    <source>
        <dbReference type="Proteomes" id="UP000289738"/>
    </source>
</evidence>
<dbReference type="GO" id="GO:0046872">
    <property type="term" value="F:metal ion binding"/>
    <property type="evidence" value="ECO:0007669"/>
    <property type="project" value="UniProtKB-KW"/>
</dbReference>
<dbReference type="PANTHER" id="PTHR14095">
    <property type="entry name" value="PHOSPHATASE 2A REGULATORY SUBUNIT-RELATED"/>
    <property type="match status" value="1"/>
</dbReference>
<evidence type="ECO:0000259" key="4">
    <source>
        <dbReference type="Pfam" id="PF17958"/>
    </source>
</evidence>
<dbReference type="PANTHER" id="PTHR14095:SF0">
    <property type="entry name" value="MIP22305P"/>
    <property type="match status" value="1"/>
</dbReference>
<reference evidence="5 6" key="1">
    <citation type="submission" date="2019-01" db="EMBL/GenBank/DDBJ databases">
        <title>Sequencing of cultivated peanut Arachis hypogaea provides insights into genome evolution and oil improvement.</title>
        <authorList>
            <person name="Chen X."/>
        </authorList>
    </citation>
    <scope>NUCLEOTIDE SEQUENCE [LARGE SCALE GENOMIC DNA]</scope>
    <source>
        <strain evidence="6">cv. Fuhuasheng</strain>
        <tissue evidence="5">Leaves</tissue>
    </source>
</reference>
<dbReference type="InterPro" id="IPR041534">
    <property type="entry name" value="EF-hand_13"/>
</dbReference>
<accession>A0A445BNY3</accession>
<comment type="caution">
    <text evidence="5">The sequence shown here is derived from an EMBL/GenBank/DDBJ whole genome shotgun (WGS) entry which is preliminary data.</text>
</comment>